<accession>X0Y100</accession>
<comment type="caution">
    <text evidence="8">The sequence shown here is derived from an EMBL/GenBank/DDBJ whole genome shotgun (WGS) entry which is preliminary data.</text>
</comment>
<keyword evidence="3" id="KW-1003">Cell membrane</keyword>
<sequence>MGNTDNNILLGVSELTTRFFIDEGVVYAVEDVSFEIPRGRTVALVGESGCGKTVTALS</sequence>
<evidence type="ECO:0000259" key="7">
    <source>
        <dbReference type="Pfam" id="PF00005"/>
    </source>
</evidence>
<evidence type="ECO:0000256" key="3">
    <source>
        <dbReference type="ARBA" id="ARBA00022475"/>
    </source>
</evidence>
<comment type="subcellular location">
    <subcellularLocation>
        <location evidence="1">Membrane</location>
    </subcellularLocation>
</comment>
<dbReference type="SUPFAM" id="SSF52540">
    <property type="entry name" value="P-loop containing nucleoside triphosphate hydrolases"/>
    <property type="match status" value="1"/>
</dbReference>
<keyword evidence="4" id="KW-0997">Cell inner membrane</keyword>
<dbReference type="AlphaFoldDB" id="X0Y100"/>
<evidence type="ECO:0000313" key="8">
    <source>
        <dbReference type="EMBL" id="GAG49385.1"/>
    </source>
</evidence>
<dbReference type="InterPro" id="IPR027417">
    <property type="entry name" value="P-loop_NTPase"/>
</dbReference>
<feature type="domain" description="ABC transporter" evidence="7">
    <location>
        <begin position="30"/>
        <end position="55"/>
    </location>
</feature>
<evidence type="ECO:0000256" key="2">
    <source>
        <dbReference type="ARBA" id="ARBA00022448"/>
    </source>
</evidence>
<feature type="non-terminal residue" evidence="8">
    <location>
        <position position="58"/>
    </location>
</feature>
<dbReference type="InterPro" id="IPR003439">
    <property type="entry name" value="ABC_transporter-like_ATP-bd"/>
</dbReference>
<evidence type="ECO:0000256" key="6">
    <source>
        <dbReference type="ARBA" id="ARBA00023136"/>
    </source>
</evidence>
<dbReference type="GO" id="GO:0005524">
    <property type="term" value="F:ATP binding"/>
    <property type="evidence" value="ECO:0007669"/>
    <property type="project" value="InterPro"/>
</dbReference>
<dbReference type="PANTHER" id="PTHR43297">
    <property type="entry name" value="OLIGOPEPTIDE TRANSPORT ATP-BINDING PROTEIN APPD"/>
    <property type="match status" value="1"/>
</dbReference>
<proteinExistence type="predicted"/>
<dbReference type="GO" id="GO:0016020">
    <property type="term" value="C:membrane"/>
    <property type="evidence" value="ECO:0007669"/>
    <property type="project" value="UniProtKB-SubCell"/>
</dbReference>
<keyword evidence="6" id="KW-0472">Membrane</keyword>
<dbReference type="GO" id="GO:0016887">
    <property type="term" value="F:ATP hydrolysis activity"/>
    <property type="evidence" value="ECO:0007669"/>
    <property type="project" value="InterPro"/>
</dbReference>
<gene>
    <name evidence="8" type="ORF">S01H1_78953</name>
</gene>
<dbReference type="EMBL" id="BARS01053179">
    <property type="protein sequence ID" value="GAG49385.1"/>
    <property type="molecule type" value="Genomic_DNA"/>
</dbReference>
<dbReference type="Gene3D" id="3.40.50.300">
    <property type="entry name" value="P-loop containing nucleotide triphosphate hydrolases"/>
    <property type="match status" value="1"/>
</dbReference>
<evidence type="ECO:0000256" key="5">
    <source>
        <dbReference type="ARBA" id="ARBA00022967"/>
    </source>
</evidence>
<evidence type="ECO:0000256" key="1">
    <source>
        <dbReference type="ARBA" id="ARBA00004370"/>
    </source>
</evidence>
<keyword evidence="2" id="KW-0813">Transport</keyword>
<protein>
    <recommendedName>
        <fullName evidence="7">ABC transporter domain-containing protein</fullName>
    </recommendedName>
</protein>
<keyword evidence="5" id="KW-1278">Translocase</keyword>
<dbReference type="InterPro" id="IPR050388">
    <property type="entry name" value="ABC_Ni/Peptide_Import"/>
</dbReference>
<organism evidence="8">
    <name type="scientific">marine sediment metagenome</name>
    <dbReference type="NCBI Taxonomy" id="412755"/>
    <lineage>
        <taxon>unclassified sequences</taxon>
        <taxon>metagenomes</taxon>
        <taxon>ecological metagenomes</taxon>
    </lineage>
</organism>
<dbReference type="PANTHER" id="PTHR43297:SF14">
    <property type="entry name" value="ATPASE AAA-TYPE CORE DOMAIN-CONTAINING PROTEIN"/>
    <property type="match status" value="1"/>
</dbReference>
<reference evidence="8" key="1">
    <citation type="journal article" date="2014" name="Front. Microbiol.">
        <title>High frequency of phylogenetically diverse reductive dehalogenase-homologous genes in deep subseafloor sedimentary metagenomes.</title>
        <authorList>
            <person name="Kawai M."/>
            <person name="Futagami T."/>
            <person name="Toyoda A."/>
            <person name="Takaki Y."/>
            <person name="Nishi S."/>
            <person name="Hori S."/>
            <person name="Arai W."/>
            <person name="Tsubouchi T."/>
            <person name="Morono Y."/>
            <person name="Uchiyama I."/>
            <person name="Ito T."/>
            <person name="Fujiyama A."/>
            <person name="Inagaki F."/>
            <person name="Takami H."/>
        </authorList>
    </citation>
    <scope>NUCLEOTIDE SEQUENCE</scope>
    <source>
        <strain evidence="8">Expedition CK06-06</strain>
    </source>
</reference>
<evidence type="ECO:0000256" key="4">
    <source>
        <dbReference type="ARBA" id="ARBA00022519"/>
    </source>
</evidence>
<name>X0Y100_9ZZZZ</name>
<dbReference type="Pfam" id="PF00005">
    <property type="entry name" value="ABC_tran"/>
    <property type="match status" value="1"/>
</dbReference>